<organism evidence="2 3">
    <name type="scientific">Deinococcus radiotolerans</name>
    <dbReference type="NCBI Taxonomy" id="1309407"/>
    <lineage>
        <taxon>Bacteria</taxon>
        <taxon>Thermotogati</taxon>
        <taxon>Deinococcota</taxon>
        <taxon>Deinococci</taxon>
        <taxon>Deinococcales</taxon>
        <taxon>Deinococcaceae</taxon>
        <taxon>Deinococcus</taxon>
    </lineage>
</organism>
<dbReference type="RefSeq" id="WP_189067205.1">
    <property type="nucleotide sequence ID" value="NZ_BMPE01000001.1"/>
</dbReference>
<name>A0ABQ2FEE2_9DEIO</name>
<keyword evidence="1" id="KW-1133">Transmembrane helix</keyword>
<accession>A0ABQ2FEE2</accession>
<protein>
    <submittedName>
        <fullName evidence="2">Uncharacterized protein</fullName>
    </submittedName>
</protein>
<sequence length="57" mass="5931">MGLWVFFILILLSASGILALTFGPLKAAPNVGALRTVAYVQYVAALLLLGARLTGNA</sequence>
<keyword evidence="1" id="KW-0472">Membrane</keyword>
<dbReference type="EMBL" id="BMPE01000001">
    <property type="protein sequence ID" value="GGK87908.1"/>
    <property type="molecule type" value="Genomic_DNA"/>
</dbReference>
<comment type="caution">
    <text evidence="2">The sequence shown here is derived from an EMBL/GenBank/DDBJ whole genome shotgun (WGS) entry which is preliminary data.</text>
</comment>
<keyword evidence="1" id="KW-0812">Transmembrane</keyword>
<reference evidence="3" key="1">
    <citation type="journal article" date="2019" name="Int. J. Syst. Evol. Microbiol.">
        <title>The Global Catalogue of Microorganisms (GCM) 10K type strain sequencing project: providing services to taxonomists for standard genome sequencing and annotation.</title>
        <authorList>
            <consortium name="The Broad Institute Genomics Platform"/>
            <consortium name="The Broad Institute Genome Sequencing Center for Infectious Disease"/>
            <person name="Wu L."/>
            <person name="Ma J."/>
        </authorList>
    </citation>
    <scope>NUCLEOTIDE SEQUENCE [LARGE SCALE GENOMIC DNA]</scope>
    <source>
        <strain evidence="3">JCM 19173</strain>
    </source>
</reference>
<keyword evidence="3" id="KW-1185">Reference proteome</keyword>
<dbReference type="Proteomes" id="UP000604341">
    <property type="component" value="Unassembled WGS sequence"/>
</dbReference>
<evidence type="ECO:0000313" key="3">
    <source>
        <dbReference type="Proteomes" id="UP000604341"/>
    </source>
</evidence>
<evidence type="ECO:0000313" key="2">
    <source>
        <dbReference type="EMBL" id="GGK87908.1"/>
    </source>
</evidence>
<evidence type="ECO:0000256" key="1">
    <source>
        <dbReference type="SAM" id="Phobius"/>
    </source>
</evidence>
<proteinExistence type="predicted"/>
<feature type="transmembrane region" description="Helical" evidence="1">
    <location>
        <begin position="37"/>
        <end position="55"/>
    </location>
</feature>
<gene>
    <name evidence="2" type="ORF">GCM10010844_03080</name>
</gene>